<gene>
    <name evidence="3" type="ORF">SAMN06295900_102199</name>
</gene>
<feature type="region of interest" description="Disordered" evidence="1">
    <location>
        <begin position="1"/>
        <end position="28"/>
    </location>
</feature>
<keyword evidence="4" id="KW-1185">Reference proteome</keyword>
<feature type="transmembrane region" description="Helical" evidence="2">
    <location>
        <begin position="42"/>
        <end position="59"/>
    </location>
</feature>
<dbReference type="AlphaFoldDB" id="A0A1X7CZZ7"/>
<dbReference type="EMBL" id="FXAH01000002">
    <property type="protein sequence ID" value="SMF06130.1"/>
    <property type="molecule type" value="Genomic_DNA"/>
</dbReference>
<evidence type="ECO:0000313" key="3">
    <source>
        <dbReference type="EMBL" id="SMF06130.1"/>
    </source>
</evidence>
<keyword evidence="2" id="KW-0472">Membrane</keyword>
<accession>A0A1X7CZZ7</accession>
<evidence type="ECO:0000256" key="1">
    <source>
        <dbReference type="SAM" id="MobiDB-lite"/>
    </source>
</evidence>
<feature type="transmembrane region" description="Helical" evidence="2">
    <location>
        <begin position="138"/>
        <end position="155"/>
    </location>
</feature>
<dbReference type="Proteomes" id="UP000192911">
    <property type="component" value="Unassembled WGS sequence"/>
</dbReference>
<evidence type="ECO:0000256" key="2">
    <source>
        <dbReference type="SAM" id="Phobius"/>
    </source>
</evidence>
<keyword evidence="2" id="KW-0812">Transmembrane</keyword>
<feature type="compositionally biased region" description="Basic and acidic residues" evidence="1">
    <location>
        <begin position="1"/>
        <end position="19"/>
    </location>
</feature>
<sequence>MAMALDRHVPQICGDDARGDGPMSDARTGIGHRRRAGWLKPVGFSALMAIGATWLAILYEHPVDDSIVQAMSDPRCEVVRRMPAGALLAVSPPDDDRCVSFYMYRVVSMHTADDEQTYVASVGQERIAQFWQLVRPVMALWAVSVGVFAGSLWLARRLLGRRG</sequence>
<organism evidence="3 4">
    <name type="scientific">Trinickia caryophylli</name>
    <name type="common">Paraburkholderia caryophylli</name>
    <dbReference type="NCBI Taxonomy" id="28094"/>
    <lineage>
        <taxon>Bacteria</taxon>
        <taxon>Pseudomonadati</taxon>
        <taxon>Pseudomonadota</taxon>
        <taxon>Betaproteobacteria</taxon>
        <taxon>Burkholderiales</taxon>
        <taxon>Burkholderiaceae</taxon>
        <taxon>Trinickia</taxon>
    </lineage>
</organism>
<name>A0A1X7CZZ7_TRICW</name>
<proteinExistence type="predicted"/>
<keyword evidence="2" id="KW-1133">Transmembrane helix</keyword>
<reference evidence="4" key="1">
    <citation type="submission" date="2017-04" db="EMBL/GenBank/DDBJ databases">
        <authorList>
            <person name="Varghese N."/>
            <person name="Submissions S."/>
        </authorList>
    </citation>
    <scope>NUCLEOTIDE SEQUENCE [LARGE SCALE GENOMIC DNA]</scope>
    <source>
        <strain evidence="4">Ballard 720</strain>
    </source>
</reference>
<protein>
    <submittedName>
        <fullName evidence="3">Uncharacterized protein</fullName>
    </submittedName>
</protein>
<evidence type="ECO:0000313" key="4">
    <source>
        <dbReference type="Proteomes" id="UP000192911"/>
    </source>
</evidence>